<dbReference type="CDD" id="cd14667">
    <property type="entry name" value="3D_containing_proteins"/>
    <property type="match status" value="1"/>
</dbReference>
<keyword evidence="1" id="KW-0732">Signal</keyword>
<comment type="caution">
    <text evidence="2">The sequence shown here is derived from an EMBL/GenBank/DDBJ whole genome shotgun (WGS) entry which is preliminary data.</text>
</comment>
<dbReference type="AlphaFoldDB" id="A0A096ALM5"/>
<evidence type="ECO:0000256" key="1">
    <source>
        <dbReference type="SAM" id="SignalP"/>
    </source>
</evidence>
<keyword evidence="3" id="KW-1185">Reference proteome</keyword>
<dbReference type="InterPro" id="IPR059180">
    <property type="entry name" value="3D_YorM"/>
</dbReference>
<dbReference type="RefSeq" id="WP_038152067.1">
    <property type="nucleotide sequence ID" value="NZ_JRNT01000008.1"/>
</dbReference>
<reference evidence="2 3" key="1">
    <citation type="submission" date="2014-07" db="EMBL/GenBank/DDBJ databases">
        <authorList>
            <person name="McCorrison J."/>
            <person name="Sanka R."/>
            <person name="Torralba M."/>
            <person name="Gillis M."/>
            <person name="Haft D.H."/>
            <person name="Methe B."/>
            <person name="Sutton G."/>
            <person name="Nelson K.E."/>
        </authorList>
    </citation>
    <scope>NUCLEOTIDE SEQUENCE [LARGE SCALE GENOMIC DNA]</scope>
    <source>
        <strain evidence="2 3">DNF00314</strain>
    </source>
</reference>
<gene>
    <name evidence="2" type="ORF">HMPREF0872_03935</name>
</gene>
<evidence type="ECO:0000313" key="3">
    <source>
        <dbReference type="Proteomes" id="UP000029628"/>
    </source>
</evidence>
<feature type="chain" id="PRO_5001917209" description="3D domain-containing protein" evidence="1">
    <location>
        <begin position="25"/>
        <end position="107"/>
    </location>
</feature>
<proteinExistence type="predicted"/>
<dbReference type="Proteomes" id="UP000029628">
    <property type="component" value="Unassembled WGS sequence"/>
</dbReference>
<dbReference type="eggNOG" id="COG3584">
    <property type="taxonomic scope" value="Bacteria"/>
</dbReference>
<organism evidence="2 3">
    <name type="scientific">Veillonella montpellierensis DNF00314</name>
    <dbReference type="NCBI Taxonomy" id="1401067"/>
    <lineage>
        <taxon>Bacteria</taxon>
        <taxon>Bacillati</taxon>
        <taxon>Bacillota</taxon>
        <taxon>Negativicutes</taxon>
        <taxon>Veillonellales</taxon>
        <taxon>Veillonellaceae</taxon>
        <taxon>Veillonella</taxon>
    </lineage>
</organism>
<evidence type="ECO:0008006" key="4">
    <source>
        <dbReference type="Google" id="ProtNLM"/>
    </source>
</evidence>
<protein>
    <recommendedName>
        <fullName evidence="4">3D domain-containing protein</fullName>
    </recommendedName>
</protein>
<name>A0A096ALM5_9FIRM</name>
<sequence>MKKKFIIFMLTVLPLLVPLSKVGAYTVQMNVSAYCESGNVMANGEYPYYGAVASDDLPLGTRVIINGQEFVVCDRFGGGYTNRLDIYMQDYNDCIQFGRQWLYVEVL</sequence>
<dbReference type="EMBL" id="JRNT01000008">
    <property type="protein sequence ID" value="KGF47556.1"/>
    <property type="molecule type" value="Genomic_DNA"/>
</dbReference>
<evidence type="ECO:0000313" key="2">
    <source>
        <dbReference type="EMBL" id="KGF47556.1"/>
    </source>
</evidence>
<accession>A0A096ALM5</accession>
<feature type="signal peptide" evidence="1">
    <location>
        <begin position="1"/>
        <end position="24"/>
    </location>
</feature>